<organism evidence="2 3">
    <name type="scientific">Modestobacter italicus (strain DSM 44449 / CECT 9708 / BC 501)</name>
    <dbReference type="NCBI Taxonomy" id="2732864"/>
    <lineage>
        <taxon>Bacteria</taxon>
        <taxon>Bacillati</taxon>
        <taxon>Actinomycetota</taxon>
        <taxon>Actinomycetes</taxon>
        <taxon>Geodermatophilales</taxon>
        <taxon>Geodermatophilaceae</taxon>
        <taxon>Modestobacter</taxon>
    </lineage>
</organism>
<dbReference type="AlphaFoldDB" id="I4EQ23"/>
<evidence type="ECO:0000313" key="3">
    <source>
        <dbReference type="Proteomes" id="UP000006461"/>
    </source>
</evidence>
<keyword evidence="3" id="KW-1185">Reference proteome</keyword>
<proteinExistence type="predicted"/>
<sequence length="47" mass="4726">MLKKLAMAALAASAVVAVRKRAAGKGEADLWAEATSGPDAVSTPRTS</sequence>
<dbReference type="STRING" id="477641.MODMU_0014"/>
<evidence type="ECO:0000256" key="1">
    <source>
        <dbReference type="SAM" id="MobiDB-lite"/>
    </source>
</evidence>
<name>I4EQ23_MODI5</name>
<feature type="region of interest" description="Disordered" evidence="1">
    <location>
        <begin position="25"/>
        <end position="47"/>
    </location>
</feature>
<evidence type="ECO:0000313" key="2">
    <source>
        <dbReference type="EMBL" id="CCH85486.1"/>
    </source>
</evidence>
<dbReference type="KEGG" id="mmar:MODMU_0014"/>
<dbReference type="EMBL" id="FO203431">
    <property type="protein sequence ID" value="CCH85486.1"/>
    <property type="molecule type" value="Genomic_DNA"/>
</dbReference>
<dbReference type="Proteomes" id="UP000006461">
    <property type="component" value="Chromosome"/>
</dbReference>
<reference evidence="2 3" key="1">
    <citation type="journal article" date="2012" name="J. Bacteriol.">
        <title>Genome Sequence of Radiation-Resistant Modestobacter marinus Strain BC501, a Representative Actinobacterium That Thrives on Calcareous Stone Surfaces.</title>
        <authorList>
            <person name="Normand P."/>
            <person name="Gury J."/>
            <person name="Pujic P."/>
            <person name="Chouaia B."/>
            <person name="Crotti E."/>
            <person name="Brusetti L."/>
            <person name="Daffonchio D."/>
            <person name="Vacherie B."/>
            <person name="Barbe V."/>
            <person name="Medigue C."/>
            <person name="Calteau A."/>
            <person name="Ghodhbane-Gtari F."/>
            <person name="Essoussi I."/>
            <person name="Nouioui I."/>
            <person name="Abbassi-Ghozzi I."/>
            <person name="Gtari M."/>
        </authorList>
    </citation>
    <scope>NUCLEOTIDE SEQUENCE [LARGE SCALE GENOMIC DNA]</scope>
    <source>
        <strain evidence="3">BC 501</strain>
    </source>
</reference>
<protein>
    <submittedName>
        <fullName evidence="2">Uncharacterized protein</fullName>
    </submittedName>
</protein>
<dbReference type="NCBIfam" id="NF038356">
    <property type="entry name" value="actino_DLW39"/>
    <property type="match status" value="1"/>
</dbReference>
<dbReference type="InterPro" id="IPR047990">
    <property type="entry name" value="DLW39-like"/>
</dbReference>
<dbReference type="HOGENOM" id="CLU_216330_0_0_11"/>
<accession>I4EQ23</accession>
<gene>
    <name evidence="2" type="ordered locus">MODMU_0014</name>
</gene>